<comment type="caution">
    <text evidence="6">The sequence shown here is derived from an EMBL/GenBank/DDBJ whole genome shotgun (WGS) entry which is preliminary data.</text>
</comment>
<dbReference type="Gene3D" id="3.40.630.10">
    <property type="entry name" value="Zn peptidases"/>
    <property type="match status" value="1"/>
</dbReference>
<dbReference type="InterPro" id="IPR050072">
    <property type="entry name" value="Peptidase_M20A"/>
</dbReference>
<keyword evidence="2" id="KW-0479">Metal-binding</keyword>
<evidence type="ECO:0000256" key="2">
    <source>
        <dbReference type="ARBA" id="ARBA00022723"/>
    </source>
</evidence>
<evidence type="ECO:0000256" key="4">
    <source>
        <dbReference type="ARBA" id="ARBA00022833"/>
    </source>
</evidence>
<dbReference type="SUPFAM" id="SSF55031">
    <property type="entry name" value="Bacterial exopeptidase dimerisation domain"/>
    <property type="match status" value="1"/>
</dbReference>
<dbReference type="CDD" id="cd03885">
    <property type="entry name" value="M20_CPDG2"/>
    <property type="match status" value="1"/>
</dbReference>
<dbReference type="PANTHER" id="PTHR43808">
    <property type="entry name" value="ACETYLORNITHINE DEACETYLASE"/>
    <property type="match status" value="1"/>
</dbReference>
<dbReference type="InterPro" id="IPR011650">
    <property type="entry name" value="Peptidase_M20_dimer"/>
</dbReference>
<dbReference type="RefSeq" id="WP_019377485.1">
    <property type="nucleotide sequence ID" value="NZ_JACWEZ010000001.1"/>
</dbReference>
<dbReference type="Gene3D" id="3.30.70.360">
    <property type="match status" value="1"/>
</dbReference>
<dbReference type="PROSITE" id="PS00758">
    <property type="entry name" value="ARGE_DAPE_CPG2_1"/>
    <property type="match status" value="1"/>
</dbReference>
<evidence type="ECO:0000259" key="5">
    <source>
        <dbReference type="Pfam" id="PF07687"/>
    </source>
</evidence>
<dbReference type="PANTHER" id="PTHR43808:SF9">
    <property type="entry name" value="BLL0789 PROTEIN"/>
    <property type="match status" value="1"/>
</dbReference>
<keyword evidence="3" id="KW-0378">Hydrolase</keyword>
<dbReference type="Proteomes" id="UP000621631">
    <property type="component" value="Unassembled WGS sequence"/>
</dbReference>
<proteinExistence type="predicted"/>
<dbReference type="EMBL" id="JACWEZ010000001">
    <property type="protein sequence ID" value="MBD1221237.1"/>
    <property type="molecule type" value="Genomic_DNA"/>
</dbReference>
<organism evidence="6 7">
    <name type="scientific">Virgibacillus halodenitrificans</name>
    <name type="common">Bacillus halodenitrificans</name>
    <dbReference type="NCBI Taxonomy" id="1482"/>
    <lineage>
        <taxon>Bacteria</taxon>
        <taxon>Bacillati</taxon>
        <taxon>Bacillota</taxon>
        <taxon>Bacilli</taxon>
        <taxon>Bacillales</taxon>
        <taxon>Bacillaceae</taxon>
        <taxon>Virgibacillus</taxon>
    </lineage>
</organism>
<evidence type="ECO:0000313" key="6">
    <source>
        <dbReference type="EMBL" id="MBD1221237.1"/>
    </source>
</evidence>
<dbReference type="InterPro" id="IPR036264">
    <property type="entry name" value="Bact_exopeptidase_dim_dom"/>
</dbReference>
<keyword evidence="4" id="KW-0862">Zinc</keyword>
<evidence type="ECO:0000256" key="1">
    <source>
        <dbReference type="ARBA" id="ARBA00001947"/>
    </source>
</evidence>
<dbReference type="Pfam" id="PF07687">
    <property type="entry name" value="M20_dimer"/>
    <property type="match status" value="1"/>
</dbReference>
<dbReference type="InterPro" id="IPR001261">
    <property type="entry name" value="ArgE/DapE_CS"/>
</dbReference>
<dbReference type="InterPro" id="IPR002933">
    <property type="entry name" value="Peptidase_M20"/>
</dbReference>
<name>A0ABR7VK53_VIRHA</name>
<keyword evidence="7" id="KW-1185">Reference proteome</keyword>
<reference evidence="6 7" key="1">
    <citation type="submission" date="2020-09" db="EMBL/GenBank/DDBJ databases">
        <title>Draft Genome Sequences of Oil-Oxidizing Bacteria Halomonas titanicae, Marinobacter lutaoensis, and Virgibacillus halodenitrificans Isolated from Highly Saline Environments.</title>
        <authorList>
            <person name="Grouzdev D.S."/>
            <person name="Sokolova D.S."/>
            <person name="Semenova E.M."/>
            <person name="Borzenkov I.A."/>
            <person name="Bidzhieva S.K."/>
            <person name="Poltaraus A.B."/>
            <person name="Nazina T.N."/>
        </authorList>
    </citation>
    <scope>NUCLEOTIDE SEQUENCE [LARGE SCALE GENOMIC DNA]</scope>
    <source>
        <strain evidence="6 7">VKM B-3472D</strain>
    </source>
</reference>
<dbReference type="Pfam" id="PF01546">
    <property type="entry name" value="Peptidase_M20"/>
    <property type="match status" value="1"/>
</dbReference>
<evidence type="ECO:0000313" key="7">
    <source>
        <dbReference type="Proteomes" id="UP000621631"/>
    </source>
</evidence>
<evidence type="ECO:0000256" key="3">
    <source>
        <dbReference type="ARBA" id="ARBA00022801"/>
    </source>
</evidence>
<gene>
    <name evidence="6" type="ORF">IC602_01260</name>
</gene>
<feature type="domain" description="Peptidase M20 dimerisation" evidence="5">
    <location>
        <begin position="187"/>
        <end position="285"/>
    </location>
</feature>
<sequence>MTVQSKITKICSYIEETKEEALDFLEKLVEIDSYSHDKEGVSRVSYLIKDKLEAQNISCEIHTNEVYGTYLVATLKGNKEGKILLVGHQDTAHPTGTTNQFPFQNDGDLLKGPGVSDMKSGLVYMVYVLLAFKKCKPKEMCDIELLFTPDEEIGSPVSKDVIKQRAESAIAAFVLEPGRPDGTIVTSRKGSAHLKIEIEGKAAHSGAFIEKGISANDELALKMIEIKKLVDHEKDLTINFGVIKGGVSNNIVSPHATATIHCAFWNTNDFNEVYNKIVGIVEHSFIKGTKSQVSGEIGMLPMENTEKNNELYENIVLKAAKDLELNIVGAPTKGASEAGFTSSIGTPTICGMGPVGGNWHTENEYLEINSFLPRMKLLATSLLYCADYYK</sequence>
<accession>A0ABR7VK53</accession>
<dbReference type="PIRSF" id="PIRSF037238">
    <property type="entry name" value="Carboxypeptidase_G2"/>
    <property type="match status" value="1"/>
</dbReference>
<dbReference type="InterPro" id="IPR017150">
    <property type="entry name" value="Pept_M20_glutamate_carboxypep"/>
</dbReference>
<dbReference type="SUPFAM" id="SSF53187">
    <property type="entry name" value="Zn-dependent exopeptidases"/>
    <property type="match status" value="1"/>
</dbReference>
<comment type="cofactor">
    <cofactor evidence="1">
        <name>Zn(2+)</name>
        <dbReference type="ChEBI" id="CHEBI:29105"/>
    </cofactor>
</comment>
<protein>
    <submittedName>
        <fullName evidence="6">M20 family metallopeptidase</fullName>
    </submittedName>
</protein>